<dbReference type="Proteomes" id="UP000015347">
    <property type="component" value="Unassembled WGS sequence"/>
</dbReference>
<dbReference type="eggNOG" id="ENOG502Z8XR">
    <property type="taxonomic scope" value="Bacteria"/>
</dbReference>
<dbReference type="PROSITE" id="PS51257">
    <property type="entry name" value="PROKAR_LIPOPROTEIN"/>
    <property type="match status" value="1"/>
</dbReference>
<evidence type="ECO:0000256" key="1">
    <source>
        <dbReference type="SAM" id="SignalP"/>
    </source>
</evidence>
<evidence type="ECO:0008006" key="4">
    <source>
        <dbReference type="Google" id="ProtNLM"/>
    </source>
</evidence>
<keyword evidence="1" id="KW-0732">Signal</keyword>
<accession>S9QJA0</accession>
<gene>
    <name evidence="2" type="ORF">Salmuc_05568</name>
</gene>
<reference evidence="3" key="1">
    <citation type="journal article" date="2014" name="Stand. Genomic Sci.">
        <title>Genome sequence of the exopolysaccharide-producing Salipiger mucosus type strain (DSM 16094(T)), a moderately halophilic member of the Roseobacter clade.</title>
        <authorList>
            <person name="Riedel T."/>
            <person name="Spring S."/>
            <person name="Fiebig A."/>
            <person name="Petersen J."/>
            <person name="Kyrpides N.C."/>
            <person name="Goker M."/>
            <person name="Klenk H.P."/>
        </authorList>
    </citation>
    <scope>NUCLEOTIDE SEQUENCE [LARGE SCALE GENOMIC DNA]</scope>
    <source>
        <strain evidence="3">DSM 16094</strain>
    </source>
</reference>
<comment type="caution">
    <text evidence="2">The sequence shown here is derived from an EMBL/GenBank/DDBJ whole genome shotgun (WGS) entry which is preliminary data.</text>
</comment>
<dbReference type="HOGENOM" id="CLU_1214036_0_0_5"/>
<feature type="signal peptide" evidence="1">
    <location>
        <begin position="1"/>
        <end position="17"/>
    </location>
</feature>
<name>S9QJA0_9RHOB</name>
<evidence type="ECO:0000313" key="3">
    <source>
        <dbReference type="Proteomes" id="UP000015347"/>
    </source>
</evidence>
<protein>
    <recommendedName>
        <fullName evidence="4">Lipoprotein</fullName>
    </recommendedName>
</protein>
<dbReference type="STRING" id="1123237.Salmuc_05568"/>
<proteinExistence type="predicted"/>
<organism evidence="2 3">
    <name type="scientific">Salipiger mucosus DSM 16094</name>
    <dbReference type="NCBI Taxonomy" id="1123237"/>
    <lineage>
        <taxon>Bacteria</taxon>
        <taxon>Pseudomonadati</taxon>
        <taxon>Pseudomonadota</taxon>
        <taxon>Alphaproteobacteria</taxon>
        <taxon>Rhodobacterales</taxon>
        <taxon>Roseobacteraceae</taxon>
        <taxon>Salipiger</taxon>
    </lineage>
</organism>
<evidence type="ECO:0000313" key="2">
    <source>
        <dbReference type="EMBL" id="EPX79628.1"/>
    </source>
</evidence>
<dbReference type="EMBL" id="APVH01000035">
    <property type="protein sequence ID" value="EPX79628.1"/>
    <property type="molecule type" value="Genomic_DNA"/>
</dbReference>
<keyword evidence="3" id="KW-1185">Reference proteome</keyword>
<feature type="chain" id="PRO_5004555159" description="Lipoprotein" evidence="1">
    <location>
        <begin position="18"/>
        <end position="231"/>
    </location>
</feature>
<sequence length="231" mass="26241">MGVMRWMSLCLCLIVLAACGRPLTVNERAFAAAIQGDDTNLSRVRFHDGLAAGSVTYRRPIRPRLTCMERIWPPSQGEVVTVAPGAMALFNHVFYREDLYLEDYMAAYPEAVDLYAAMLMAHEMTHVWQWQNRRLTGYSPLKAATEHGVSEDPYLFDPDTRASFLDHGFEQQGAIVEEYVCCHLLDPEAPRTSRLRDMISEVMPVAGLEEALRAPDVYIPWKDAKTERICR</sequence>
<dbReference type="AlphaFoldDB" id="S9QJA0"/>